<sequence length="53" mass="5972">MTSNDVADAALLPFVSVTYPCNLLMLYVPFVGRNEHRSRASFRNLQSQNGEQL</sequence>
<protein>
    <submittedName>
        <fullName evidence="2">Uncharacterized protein</fullName>
    </submittedName>
</protein>
<feature type="transmembrane region" description="Helical" evidence="1">
    <location>
        <begin position="12"/>
        <end position="32"/>
    </location>
</feature>
<dbReference type="Proteomes" id="UP000054549">
    <property type="component" value="Unassembled WGS sequence"/>
</dbReference>
<evidence type="ECO:0000256" key="1">
    <source>
        <dbReference type="SAM" id="Phobius"/>
    </source>
</evidence>
<evidence type="ECO:0000313" key="2">
    <source>
        <dbReference type="EMBL" id="KIL71316.1"/>
    </source>
</evidence>
<keyword evidence="1" id="KW-0812">Transmembrane</keyword>
<organism evidence="2 3">
    <name type="scientific">Amanita muscaria (strain Koide BX008)</name>
    <dbReference type="NCBI Taxonomy" id="946122"/>
    <lineage>
        <taxon>Eukaryota</taxon>
        <taxon>Fungi</taxon>
        <taxon>Dikarya</taxon>
        <taxon>Basidiomycota</taxon>
        <taxon>Agaricomycotina</taxon>
        <taxon>Agaricomycetes</taxon>
        <taxon>Agaricomycetidae</taxon>
        <taxon>Agaricales</taxon>
        <taxon>Pluteineae</taxon>
        <taxon>Amanitaceae</taxon>
        <taxon>Amanita</taxon>
    </lineage>
</organism>
<accession>A0A0C2XNY1</accession>
<keyword evidence="3" id="KW-1185">Reference proteome</keyword>
<evidence type="ECO:0000313" key="3">
    <source>
        <dbReference type="Proteomes" id="UP000054549"/>
    </source>
</evidence>
<reference evidence="2 3" key="1">
    <citation type="submission" date="2014-04" db="EMBL/GenBank/DDBJ databases">
        <title>Evolutionary Origins and Diversification of the Mycorrhizal Mutualists.</title>
        <authorList>
            <consortium name="DOE Joint Genome Institute"/>
            <consortium name="Mycorrhizal Genomics Consortium"/>
            <person name="Kohler A."/>
            <person name="Kuo A."/>
            <person name="Nagy L.G."/>
            <person name="Floudas D."/>
            <person name="Copeland A."/>
            <person name="Barry K.W."/>
            <person name="Cichocki N."/>
            <person name="Veneault-Fourrey C."/>
            <person name="LaButti K."/>
            <person name="Lindquist E.A."/>
            <person name="Lipzen A."/>
            <person name="Lundell T."/>
            <person name="Morin E."/>
            <person name="Murat C."/>
            <person name="Riley R."/>
            <person name="Ohm R."/>
            <person name="Sun H."/>
            <person name="Tunlid A."/>
            <person name="Henrissat B."/>
            <person name="Grigoriev I.V."/>
            <person name="Hibbett D.S."/>
            <person name="Martin F."/>
        </authorList>
    </citation>
    <scope>NUCLEOTIDE SEQUENCE [LARGE SCALE GENOMIC DNA]</scope>
    <source>
        <strain evidence="2 3">Koide BX008</strain>
    </source>
</reference>
<keyword evidence="1" id="KW-1133">Transmembrane helix</keyword>
<dbReference type="InParanoid" id="A0A0C2XNY1"/>
<dbReference type="EMBL" id="KN818222">
    <property type="protein sequence ID" value="KIL71316.1"/>
    <property type="molecule type" value="Genomic_DNA"/>
</dbReference>
<name>A0A0C2XNY1_AMAMK</name>
<keyword evidence="1" id="KW-0472">Membrane</keyword>
<gene>
    <name evidence="2" type="ORF">M378DRAFT_154864</name>
</gene>
<feature type="non-terminal residue" evidence="2">
    <location>
        <position position="53"/>
    </location>
</feature>
<dbReference type="AlphaFoldDB" id="A0A0C2XNY1"/>
<dbReference type="HOGENOM" id="CLU_3074076_0_0_1"/>
<proteinExistence type="predicted"/>